<evidence type="ECO:0000256" key="2">
    <source>
        <dbReference type="ARBA" id="ARBA00008017"/>
    </source>
</evidence>
<feature type="transmembrane region" description="Helical" evidence="8">
    <location>
        <begin position="157"/>
        <end position="176"/>
    </location>
</feature>
<name>A0A967EX18_9PROT</name>
<feature type="domain" description="Mechanosensitive ion channel transmembrane helices 2/3" evidence="11">
    <location>
        <begin position="410"/>
        <end position="447"/>
    </location>
</feature>
<feature type="transmembrane region" description="Helical" evidence="8">
    <location>
        <begin position="182"/>
        <end position="203"/>
    </location>
</feature>
<evidence type="ECO:0000256" key="3">
    <source>
        <dbReference type="ARBA" id="ARBA00022475"/>
    </source>
</evidence>
<dbReference type="SUPFAM" id="SSF50182">
    <property type="entry name" value="Sm-like ribonucleoproteins"/>
    <property type="match status" value="1"/>
</dbReference>
<feature type="transmembrane region" description="Helical" evidence="8">
    <location>
        <begin position="306"/>
        <end position="323"/>
    </location>
</feature>
<feature type="transmembrane region" description="Helical" evidence="8">
    <location>
        <begin position="231"/>
        <end position="252"/>
    </location>
</feature>
<dbReference type="GO" id="GO:0005886">
    <property type="term" value="C:plasma membrane"/>
    <property type="evidence" value="ECO:0007669"/>
    <property type="project" value="UniProtKB-SubCell"/>
</dbReference>
<dbReference type="PANTHER" id="PTHR30460">
    <property type="entry name" value="MODERATE CONDUCTANCE MECHANOSENSITIVE CHANNEL YBIO"/>
    <property type="match status" value="1"/>
</dbReference>
<dbReference type="InterPro" id="IPR011014">
    <property type="entry name" value="MscS_channel_TM-2"/>
</dbReference>
<evidence type="ECO:0000313" key="12">
    <source>
        <dbReference type="EMBL" id="NIA67235.1"/>
    </source>
</evidence>
<evidence type="ECO:0000256" key="6">
    <source>
        <dbReference type="ARBA" id="ARBA00023136"/>
    </source>
</evidence>
<feature type="transmembrane region" description="Helical" evidence="8">
    <location>
        <begin position="335"/>
        <end position="357"/>
    </location>
</feature>
<proteinExistence type="inferred from homology"/>
<gene>
    <name evidence="12" type="ORF">HBA54_01360</name>
</gene>
<feature type="transmembrane region" description="Helical" evidence="8">
    <location>
        <begin position="403"/>
        <end position="425"/>
    </location>
</feature>
<dbReference type="InterPro" id="IPR011066">
    <property type="entry name" value="MscS_channel_C_sf"/>
</dbReference>
<dbReference type="Gene3D" id="3.30.70.100">
    <property type="match status" value="1"/>
</dbReference>
<dbReference type="InterPro" id="IPR049142">
    <property type="entry name" value="MS_channel_1st"/>
</dbReference>
<evidence type="ECO:0000259" key="11">
    <source>
        <dbReference type="Pfam" id="PF21088"/>
    </source>
</evidence>
<feature type="transmembrane region" description="Helical" evidence="8">
    <location>
        <begin position="75"/>
        <end position="99"/>
    </location>
</feature>
<feature type="transmembrane region" description="Helical" evidence="8">
    <location>
        <begin position="431"/>
        <end position="450"/>
    </location>
</feature>
<dbReference type="InterPro" id="IPR023408">
    <property type="entry name" value="MscS_beta-dom_sf"/>
</dbReference>
<evidence type="ECO:0000256" key="8">
    <source>
        <dbReference type="SAM" id="Phobius"/>
    </source>
</evidence>
<evidence type="ECO:0000259" key="10">
    <source>
        <dbReference type="Pfam" id="PF21082"/>
    </source>
</evidence>
<keyword evidence="4 8" id="KW-0812">Transmembrane</keyword>
<dbReference type="SUPFAM" id="SSF82689">
    <property type="entry name" value="Mechanosensitive channel protein MscS (YggB), C-terminal domain"/>
    <property type="match status" value="1"/>
</dbReference>
<keyword evidence="3" id="KW-1003">Cell membrane</keyword>
<keyword evidence="6 8" id="KW-0472">Membrane</keyword>
<dbReference type="InterPro" id="IPR045276">
    <property type="entry name" value="YbiO_bact"/>
</dbReference>
<dbReference type="GO" id="GO:0008381">
    <property type="term" value="F:mechanosensitive monoatomic ion channel activity"/>
    <property type="evidence" value="ECO:0007669"/>
    <property type="project" value="InterPro"/>
</dbReference>
<keyword evidence="13" id="KW-1185">Reference proteome</keyword>
<keyword evidence="5 8" id="KW-1133">Transmembrane helix</keyword>
<evidence type="ECO:0000259" key="9">
    <source>
        <dbReference type="Pfam" id="PF00924"/>
    </source>
</evidence>
<feature type="transmembrane region" description="Helical" evidence="8">
    <location>
        <begin position="258"/>
        <end position="278"/>
    </location>
</feature>
<reference evidence="12" key="1">
    <citation type="submission" date="2020-03" db="EMBL/GenBank/DDBJ databases">
        <title>Genome of Pelagibius litoralis DSM 21314T.</title>
        <authorList>
            <person name="Wang G."/>
        </authorList>
    </citation>
    <scope>NUCLEOTIDE SEQUENCE</scope>
    <source>
        <strain evidence="12">DSM 21314</strain>
    </source>
</reference>
<dbReference type="PANTHER" id="PTHR30460:SF0">
    <property type="entry name" value="MODERATE CONDUCTANCE MECHANOSENSITIVE CHANNEL YBIO"/>
    <property type="match status" value="1"/>
</dbReference>
<dbReference type="InterPro" id="IPR006685">
    <property type="entry name" value="MscS_channel_2nd"/>
</dbReference>
<evidence type="ECO:0000256" key="5">
    <source>
        <dbReference type="ARBA" id="ARBA00022989"/>
    </source>
</evidence>
<evidence type="ECO:0000256" key="4">
    <source>
        <dbReference type="ARBA" id="ARBA00022692"/>
    </source>
</evidence>
<dbReference type="InterPro" id="IPR049278">
    <property type="entry name" value="MS_channel_C"/>
</dbReference>
<organism evidence="12 13">
    <name type="scientific">Pelagibius litoralis</name>
    <dbReference type="NCBI Taxonomy" id="374515"/>
    <lineage>
        <taxon>Bacteria</taxon>
        <taxon>Pseudomonadati</taxon>
        <taxon>Pseudomonadota</taxon>
        <taxon>Alphaproteobacteria</taxon>
        <taxon>Rhodospirillales</taxon>
        <taxon>Rhodovibrionaceae</taxon>
        <taxon>Pelagibius</taxon>
    </lineage>
</organism>
<protein>
    <submittedName>
        <fullName evidence="12">Mechanosensitive ion channel</fullName>
    </submittedName>
</protein>
<dbReference type="InterPro" id="IPR010920">
    <property type="entry name" value="LSM_dom_sf"/>
</dbReference>
<feature type="region of interest" description="Disordered" evidence="7">
    <location>
        <begin position="375"/>
        <end position="394"/>
    </location>
</feature>
<comment type="subcellular location">
    <subcellularLocation>
        <location evidence="1">Cell membrane</location>
        <topology evidence="1">Multi-pass membrane protein</topology>
    </subcellularLocation>
</comment>
<feature type="domain" description="Mechanosensitive ion channel MscS" evidence="9">
    <location>
        <begin position="448"/>
        <end position="513"/>
    </location>
</feature>
<sequence>MLAALPALPQAMSTAFERLRDNRQPVVFLWIALGFAAMMGVGWLAERLLRRAMAGLFRRIVEAQPSSTIARLGGLLLRLVLEFVLLGVFIGGALAVYFLVTQGNEVTRTAVMTYVAAVVVVRSYAIFSRFLLAPYLPSLRLLHMDDRDARYLHRQNLILASIAGFGFLTCSLLQGLGMPDDAHQLLSFTVGFVLIATVVYTIATARRAISGDLNWDPEQAGPLRTMIAESWPLATTVYVILLYLVIVVIELSGGRASYLASFGSLLTVLFLPHLDAILERAARRMEQRDDSAATAVGQFKIVGLRASRFLVCIAAALFLARIWGVDLSSLAEEGFGARIAGALIDIGITGLIAYVLWELARITIDRRLAEDAAATASEDGGGEPEPGEQGGQGASRVRTLLPLLRVVIQVTIAVMAVMLVLSALGVNIGPLLAGAGVVGLAVGFGAQTLVRDIVSGVFFLVDDAFRLGEYIDVGVVKGTVEKISIRSLRLRHHRGALHTVPFGEIQHLTNYSRDWAIMKLEFRVPFNTDLEKVRKIFKRIGQDLQQDEEIGPDFLQPFKSQGVLATDDSAFLLRGKFMAKPGKQFLIRRAIFQAVQQAFAREGIKFADRRVTVNVPGAGGMEPEERAAAEKAAASAVASADALATKA</sequence>
<feature type="transmembrane region" description="Helical" evidence="8">
    <location>
        <begin position="29"/>
        <end position="49"/>
    </location>
</feature>
<evidence type="ECO:0000313" key="13">
    <source>
        <dbReference type="Proteomes" id="UP000761264"/>
    </source>
</evidence>
<dbReference type="Gene3D" id="1.10.287.1260">
    <property type="match status" value="1"/>
</dbReference>
<dbReference type="Pfam" id="PF21082">
    <property type="entry name" value="MS_channel_3rd"/>
    <property type="match status" value="1"/>
</dbReference>
<dbReference type="Pfam" id="PF00924">
    <property type="entry name" value="MS_channel_2nd"/>
    <property type="match status" value="1"/>
</dbReference>
<evidence type="ECO:0000256" key="7">
    <source>
        <dbReference type="SAM" id="MobiDB-lite"/>
    </source>
</evidence>
<comment type="similarity">
    <text evidence="2">Belongs to the MscS (TC 1.A.23) family.</text>
</comment>
<dbReference type="Pfam" id="PF21088">
    <property type="entry name" value="MS_channel_1st"/>
    <property type="match status" value="1"/>
</dbReference>
<dbReference type="EMBL" id="JAAQPH010000001">
    <property type="protein sequence ID" value="NIA67235.1"/>
    <property type="molecule type" value="Genomic_DNA"/>
</dbReference>
<comment type="caution">
    <text evidence="12">The sequence shown here is derived from an EMBL/GenBank/DDBJ whole genome shotgun (WGS) entry which is preliminary data.</text>
</comment>
<feature type="domain" description="Mechanosensitive ion channel MscS C-terminal" evidence="10">
    <location>
        <begin position="519"/>
        <end position="606"/>
    </location>
</feature>
<dbReference type="Gene3D" id="2.30.30.60">
    <property type="match status" value="1"/>
</dbReference>
<dbReference type="Proteomes" id="UP000761264">
    <property type="component" value="Unassembled WGS sequence"/>
</dbReference>
<accession>A0A967EX18</accession>
<evidence type="ECO:0000256" key="1">
    <source>
        <dbReference type="ARBA" id="ARBA00004651"/>
    </source>
</evidence>
<dbReference type="SUPFAM" id="SSF82861">
    <property type="entry name" value="Mechanosensitive channel protein MscS (YggB), transmembrane region"/>
    <property type="match status" value="1"/>
</dbReference>
<dbReference type="AlphaFoldDB" id="A0A967EX18"/>
<feature type="transmembrane region" description="Helical" evidence="8">
    <location>
        <begin position="111"/>
        <end position="136"/>
    </location>
</feature>